<evidence type="ECO:0000313" key="3">
    <source>
        <dbReference type="Proteomes" id="UP000077755"/>
    </source>
</evidence>
<dbReference type="Gene3D" id="3.50.7.10">
    <property type="entry name" value="GroEL"/>
    <property type="match status" value="1"/>
</dbReference>
<dbReference type="EMBL" id="LNRQ01000005">
    <property type="protein sequence ID" value="KZM95786.1"/>
    <property type="molecule type" value="Genomic_DNA"/>
</dbReference>
<organism evidence="1">
    <name type="scientific">Daucus carota subsp. sativus</name>
    <name type="common">Carrot</name>
    <dbReference type="NCBI Taxonomy" id="79200"/>
    <lineage>
        <taxon>Eukaryota</taxon>
        <taxon>Viridiplantae</taxon>
        <taxon>Streptophyta</taxon>
        <taxon>Embryophyta</taxon>
        <taxon>Tracheophyta</taxon>
        <taxon>Spermatophyta</taxon>
        <taxon>Magnoliopsida</taxon>
        <taxon>eudicotyledons</taxon>
        <taxon>Gunneridae</taxon>
        <taxon>Pentapetalae</taxon>
        <taxon>asterids</taxon>
        <taxon>campanulids</taxon>
        <taxon>Apiales</taxon>
        <taxon>Apiaceae</taxon>
        <taxon>Apioideae</taxon>
        <taxon>Scandiceae</taxon>
        <taxon>Daucinae</taxon>
        <taxon>Daucus</taxon>
        <taxon>Daucus sect. Daucus</taxon>
    </lineage>
</organism>
<name>A0A161XVH6_DAUCS</name>
<reference evidence="1" key="1">
    <citation type="journal article" date="2016" name="Nat. Genet.">
        <title>A high-quality carrot genome assembly provides new insights into carotenoid accumulation and asterid genome evolution.</title>
        <authorList>
            <person name="Iorizzo M."/>
            <person name="Ellison S."/>
            <person name="Senalik D."/>
            <person name="Zeng P."/>
            <person name="Satapoomin P."/>
            <person name="Huang J."/>
            <person name="Bowman M."/>
            <person name="Iovene M."/>
            <person name="Sanseverino W."/>
            <person name="Cavagnaro P."/>
            <person name="Yildiz M."/>
            <person name="Macko-Podgorni A."/>
            <person name="Moranska E."/>
            <person name="Grzebelus E."/>
            <person name="Grzebelus D."/>
            <person name="Ashrafi H."/>
            <person name="Zheng Z."/>
            <person name="Cheng S."/>
            <person name="Spooner D."/>
            <person name="Van Deynze A."/>
            <person name="Simon P."/>
        </authorList>
    </citation>
    <scope>NUCLEOTIDE SEQUENCE [LARGE SCALE GENOMIC DNA]</scope>
    <source>
        <tissue evidence="1">Leaf</tissue>
    </source>
</reference>
<dbReference type="AlphaFoldDB" id="A0A161XVH6"/>
<accession>A0A161XVH6</accession>
<sequence length="219" mass="23904">MVCESFKLKNLKISDDDGKPAALRRACRLICIGGRRVEEGTSACDRSTEAENGKARFAEIVKGRRLSLLYEQELYYFHSFCSKRVCAIRSPGLGDNRRANLADIGVLTGGEVIRWIDHGNLTMLPACSCYKSLCKPFYIVIKIDVFTILHKSGSHFGSASHTGPGSDIVDEISSLSFAAAAVPQDDVVMSCVAVSPVHPLSVLDFDLVRGHLGVDERGR</sequence>
<gene>
    <name evidence="1" type="ORF">DCAR_019028</name>
    <name evidence="2" type="ORF">DCAR_0521777</name>
</gene>
<evidence type="ECO:0000313" key="1">
    <source>
        <dbReference type="EMBL" id="KZM95786.1"/>
    </source>
</evidence>
<dbReference type="InterPro" id="IPR027409">
    <property type="entry name" value="GroEL-like_apical_dom_sf"/>
</dbReference>
<reference evidence="2" key="2">
    <citation type="submission" date="2022-03" db="EMBL/GenBank/DDBJ databases">
        <title>Draft title - Genomic analysis of global carrot germplasm unveils the trajectory of domestication and the origin of high carotenoid orange carrot.</title>
        <authorList>
            <person name="Iorizzo M."/>
            <person name="Ellison S."/>
            <person name="Senalik D."/>
            <person name="Macko-Podgorni A."/>
            <person name="Grzebelus D."/>
            <person name="Bostan H."/>
            <person name="Rolling W."/>
            <person name="Curaba J."/>
            <person name="Simon P."/>
        </authorList>
    </citation>
    <scope>NUCLEOTIDE SEQUENCE</scope>
    <source>
        <tissue evidence="2">Leaf</tissue>
    </source>
</reference>
<protein>
    <submittedName>
        <fullName evidence="1">Uncharacterized protein</fullName>
    </submittedName>
</protein>
<proteinExistence type="predicted"/>
<dbReference type="STRING" id="79200.A0A161XVH6"/>
<dbReference type="Proteomes" id="UP000077755">
    <property type="component" value="Chromosome 5"/>
</dbReference>
<dbReference type="SUPFAM" id="SSF52029">
    <property type="entry name" value="GroEL apical domain-like"/>
    <property type="match status" value="1"/>
</dbReference>
<evidence type="ECO:0000313" key="2">
    <source>
        <dbReference type="EMBL" id="WOH02388.1"/>
    </source>
</evidence>
<dbReference type="Gramene" id="KZM95786">
    <property type="protein sequence ID" value="KZM95786"/>
    <property type="gene ID" value="DCAR_019028"/>
</dbReference>
<keyword evidence="3" id="KW-1185">Reference proteome</keyword>
<dbReference type="EMBL" id="CP093347">
    <property type="protein sequence ID" value="WOH02388.1"/>
    <property type="molecule type" value="Genomic_DNA"/>
</dbReference>